<dbReference type="SUPFAM" id="SSF54236">
    <property type="entry name" value="Ubiquitin-like"/>
    <property type="match status" value="1"/>
</dbReference>
<dbReference type="Pfam" id="PF12148">
    <property type="entry name" value="TTD"/>
    <property type="match status" value="1"/>
</dbReference>
<feature type="compositionally biased region" description="Basic and acidic residues" evidence="14">
    <location>
        <begin position="113"/>
        <end position="140"/>
    </location>
</feature>
<dbReference type="PANTHER" id="PTHR14140">
    <property type="entry name" value="E3 UBIQUITIN-PROTEIN LIGASE UHRF-RELATED"/>
    <property type="match status" value="1"/>
</dbReference>
<gene>
    <name evidence="19" type="ORF">ElyMa_002600000</name>
</gene>
<dbReference type="CDD" id="cd20387">
    <property type="entry name" value="Tudor_UHRF_rpt1"/>
    <property type="match status" value="1"/>
</dbReference>
<feature type="region of interest" description="Disordered" evidence="14">
    <location>
        <begin position="80"/>
        <end position="140"/>
    </location>
</feature>
<dbReference type="InterPro" id="IPR001965">
    <property type="entry name" value="Znf_PHD"/>
</dbReference>
<feature type="domain" description="RING-type" evidence="17">
    <location>
        <begin position="765"/>
        <end position="804"/>
    </location>
</feature>
<dbReference type="Pfam" id="PF00240">
    <property type="entry name" value="ubiquitin"/>
    <property type="match status" value="1"/>
</dbReference>
<feature type="domain" description="PHD-type" evidence="15">
    <location>
        <begin position="372"/>
        <end position="423"/>
    </location>
</feature>
<accession>A0AAV4H132</accession>
<dbReference type="PROSITE" id="PS50089">
    <property type="entry name" value="ZF_RING_2"/>
    <property type="match status" value="2"/>
</dbReference>
<keyword evidence="4" id="KW-0808">Transferase</keyword>
<dbReference type="SMART" id="SM00184">
    <property type="entry name" value="RING"/>
    <property type="match status" value="2"/>
</dbReference>
<comment type="catalytic activity">
    <reaction evidence="1">
        <text>S-ubiquitinyl-[E2 ubiquitin-conjugating enzyme]-L-cysteine + [acceptor protein]-L-lysine = [E2 ubiquitin-conjugating enzyme]-L-cysteine + N(6)-ubiquitinyl-[acceptor protein]-L-lysine.</text>
        <dbReference type="EC" id="2.3.2.27"/>
    </reaction>
</comment>
<dbReference type="Gene3D" id="2.30.30.140">
    <property type="match status" value="1"/>
</dbReference>
<evidence type="ECO:0000256" key="9">
    <source>
        <dbReference type="ARBA" id="ARBA00023125"/>
    </source>
</evidence>
<dbReference type="CDD" id="cd15525">
    <property type="entry name" value="PHD_UHRF1_2"/>
    <property type="match status" value="1"/>
</dbReference>
<evidence type="ECO:0000259" key="16">
    <source>
        <dbReference type="PROSITE" id="PS50053"/>
    </source>
</evidence>
<dbReference type="InterPro" id="IPR001841">
    <property type="entry name" value="Znf_RING"/>
</dbReference>
<evidence type="ECO:0000313" key="19">
    <source>
        <dbReference type="EMBL" id="GFR91732.1"/>
    </source>
</evidence>
<proteinExistence type="predicted"/>
<dbReference type="SUPFAM" id="SSF88697">
    <property type="entry name" value="PUA domain-like"/>
    <property type="match status" value="1"/>
</dbReference>
<comment type="pathway">
    <text evidence="2">Protein modification; protein ubiquitination.</text>
</comment>
<comment type="caution">
    <text evidence="19">The sequence shown here is derived from an EMBL/GenBank/DDBJ whole genome shotgun (WGS) entry which is preliminary data.</text>
</comment>
<evidence type="ECO:0000256" key="6">
    <source>
        <dbReference type="ARBA" id="ARBA00022771"/>
    </source>
</evidence>
<dbReference type="InterPro" id="IPR019787">
    <property type="entry name" value="Znf_PHD-finger"/>
</dbReference>
<dbReference type="InterPro" id="IPR029071">
    <property type="entry name" value="Ubiquitin-like_domsf"/>
</dbReference>
<dbReference type="PANTHER" id="PTHR14140:SF45">
    <property type="entry name" value="RING-TYPE E3 UBIQUITIN TRANSFERASE"/>
    <property type="match status" value="1"/>
</dbReference>
<dbReference type="PROSITE" id="PS50053">
    <property type="entry name" value="UBIQUITIN_2"/>
    <property type="match status" value="1"/>
</dbReference>
<feature type="compositionally biased region" description="Polar residues" evidence="14">
    <location>
        <begin position="86"/>
        <end position="95"/>
    </location>
</feature>
<sequence>MWIQVRLMGGDKTVRVDSLSKLSKVETLRKKLVKAFDVEPENQRLFFRGKQMEDGYTLFDYDVGLNDLIQILVRHVTPQKEKKTDLATTENQNENIESECFANEISLSDDEVSSDKENKKPQSSEVKQEEDSENKPLPEGHIYKVGDIIDARDVSMGCWFEAKIKKIEHGLDPAVQERLHAPASADKAESTSSKDGSEASSFNTQTASSLKTEKTSENSSWKLDFGESDGFTYHVYLEEYPEDILKVSSIEIKPRARTLLRFEDVTVGQHIMANYNYEDPEVRGFWYDCVITDKRDERTKKELKATVYVGNGLTPLHNCRLLFIKELFGIEVPGTQITEEDLKEDPTNSVEPRKNQPRCDHCNDNPRRKCKHCGCVVCGEKKDPEKTILCDECDDAFHIYCLNPPLEKVPEEDEWFCPRCKTDDTTIVKVGEKLKVSKKKAKMASATSTSDRDWGKGMACVGRSKVCTIVPSTHYGAIPGVEVGSLWKFRVQVSEAGVHRPHVAGIHGREDDGAYSIVLSGGYEDDNDDGEEFFYTGSGGRDLSGNKRTAEQSCDQTLTRMNKALAKNCNAPIDKVKGSVAKDWKGGKPVRVVRNCKLRKHSTYAPEEGNRYDGIYKVVMYWPEKGKSGFLVWRYLLRRDDPVPAPWTKTGIKRCEQLGLVMQYPDGYLESQKEKEKEEENGSSTKKKGKKRKAEDSPSKQSPSSHPSSKYKAKKMTAVEYTIEANTKKLIEEDSLNQRVWKEALSTTVYGYKAFLDKVEELFLCICCQDVVCKPVSLKCTHNICKSCLQRSFKAEVYSCPACRAELNKDMVMEINKTLTTILNTFFPGYESGR</sequence>
<dbReference type="Pfam" id="PF00628">
    <property type="entry name" value="PHD"/>
    <property type="match status" value="1"/>
</dbReference>
<dbReference type="GO" id="GO:0005634">
    <property type="term" value="C:nucleus"/>
    <property type="evidence" value="ECO:0007669"/>
    <property type="project" value="UniProtKB-SubCell"/>
</dbReference>
<dbReference type="SMART" id="SM00213">
    <property type="entry name" value="UBQ"/>
    <property type="match status" value="1"/>
</dbReference>
<evidence type="ECO:0000259" key="17">
    <source>
        <dbReference type="PROSITE" id="PS50089"/>
    </source>
</evidence>
<evidence type="ECO:0000313" key="20">
    <source>
        <dbReference type="Proteomes" id="UP000762676"/>
    </source>
</evidence>
<dbReference type="Pfam" id="PF02182">
    <property type="entry name" value="SAD_SRA"/>
    <property type="match status" value="1"/>
</dbReference>
<dbReference type="GO" id="GO:0044027">
    <property type="term" value="P:negative regulation of gene expression via chromosomal CpG island methylation"/>
    <property type="evidence" value="ECO:0007669"/>
    <property type="project" value="TreeGrafter"/>
</dbReference>
<dbReference type="CDD" id="cd20388">
    <property type="entry name" value="Tudor_UHRF_rpt2"/>
    <property type="match status" value="1"/>
</dbReference>
<dbReference type="FunFam" id="3.10.20.90:FF:000465">
    <property type="entry name" value="E3 ubiquitin-protein ligase UHRF1-like Protein"/>
    <property type="match status" value="1"/>
</dbReference>
<dbReference type="EC" id="2.3.2.27" evidence="3"/>
<dbReference type="GO" id="GO:0008270">
    <property type="term" value="F:zinc ion binding"/>
    <property type="evidence" value="ECO:0007669"/>
    <property type="project" value="UniProtKB-KW"/>
</dbReference>
<dbReference type="InterPro" id="IPR036987">
    <property type="entry name" value="SRA-YDG_sf"/>
</dbReference>
<evidence type="ECO:0000256" key="7">
    <source>
        <dbReference type="ARBA" id="ARBA00022786"/>
    </source>
</evidence>
<dbReference type="SMART" id="SM00466">
    <property type="entry name" value="SRA"/>
    <property type="match status" value="1"/>
</dbReference>
<dbReference type="Gene3D" id="2.30.280.10">
    <property type="entry name" value="SRA-YDG"/>
    <property type="match status" value="1"/>
</dbReference>
<keyword evidence="20" id="KW-1185">Reference proteome</keyword>
<evidence type="ECO:0000256" key="14">
    <source>
        <dbReference type="SAM" id="MobiDB-lite"/>
    </source>
</evidence>
<evidence type="ECO:0000256" key="11">
    <source>
        <dbReference type="ARBA" id="ARBA00023306"/>
    </source>
</evidence>
<dbReference type="FunFam" id="2.30.280.10:FF:000001">
    <property type="entry name" value="E3 ubiquitin-protein ligase UHRF1 isoform 1"/>
    <property type="match status" value="1"/>
</dbReference>
<evidence type="ECO:0000256" key="10">
    <source>
        <dbReference type="ARBA" id="ARBA00023242"/>
    </source>
</evidence>
<evidence type="ECO:0000256" key="3">
    <source>
        <dbReference type="ARBA" id="ARBA00012483"/>
    </source>
</evidence>
<dbReference type="SUPFAM" id="SSF57850">
    <property type="entry name" value="RING/U-box"/>
    <property type="match status" value="1"/>
</dbReference>
<dbReference type="InterPro" id="IPR015947">
    <property type="entry name" value="PUA-like_sf"/>
</dbReference>
<dbReference type="GO" id="GO:0061630">
    <property type="term" value="F:ubiquitin protein ligase activity"/>
    <property type="evidence" value="ECO:0007669"/>
    <property type="project" value="UniProtKB-EC"/>
</dbReference>
<evidence type="ECO:0000256" key="12">
    <source>
        <dbReference type="PROSITE-ProRule" id="PRU00175"/>
    </source>
</evidence>
<feature type="compositionally biased region" description="Basic and acidic residues" evidence="14">
    <location>
        <begin position="671"/>
        <end position="680"/>
    </location>
</feature>
<feature type="region of interest" description="Disordered" evidence="14">
    <location>
        <begin position="671"/>
        <end position="713"/>
    </location>
</feature>
<evidence type="ECO:0000259" key="15">
    <source>
        <dbReference type="PROSITE" id="PS50016"/>
    </source>
</evidence>
<evidence type="ECO:0000256" key="2">
    <source>
        <dbReference type="ARBA" id="ARBA00004906"/>
    </source>
</evidence>
<dbReference type="InterPro" id="IPR045134">
    <property type="entry name" value="UHRF1/2-like"/>
</dbReference>
<keyword evidence="8" id="KW-0862">Zinc</keyword>
<feature type="domain" description="Ubiquitin-like" evidence="16">
    <location>
        <begin position="1"/>
        <end position="78"/>
    </location>
</feature>
<evidence type="ECO:0000256" key="13">
    <source>
        <dbReference type="PROSITE-ProRule" id="PRU00358"/>
    </source>
</evidence>
<feature type="compositionally biased region" description="Polar residues" evidence="14">
    <location>
        <begin position="190"/>
        <end position="210"/>
    </location>
</feature>
<dbReference type="SMART" id="SM00249">
    <property type="entry name" value="PHD"/>
    <property type="match status" value="1"/>
</dbReference>
<reference evidence="19 20" key="1">
    <citation type="journal article" date="2021" name="Elife">
        <title>Chloroplast acquisition without the gene transfer in kleptoplastic sea slugs, Plakobranchus ocellatus.</title>
        <authorList>
            <person name="Maeda T."/>
            <person name="Takahashi S."/>
            <person name="Yoshida T."/>
            <person name="Shimamura S."/>
            <person name="Takaki Y."/>
            <person name="Nagai Y."/>
            <person name="Toyoda A."/>
            <person name="Suzuki Y."/>
            <person name="Arimoto A."/>
            <person name="Ishii H."/>
            <person name="Satoh N."/>
            <person name="Nishiyama T."/>
            <person name="Hasebe M."/>
            <person name="Maruyama T."/>
            <person name="Minagawa J."/>
            <person name="Obokata J."/>
            <person name="Shigenobu S."/>
        </authorList>
    </citation>
    <scope>NUCLEOTIDE SEQUENCE [LARGE SCALE GENOMIC DNA]</scope>
</reference>
<evidence type="ECO:0000256" key="8">
    <source>
        <dbReference type="ARBA" id="ARBA00022833"/>
    </source>
</evidence>
<dbReference type="Gene3D" id="2.30.30.1150">
    <property type="match status" value="1"/>
</dbReference>
<keyword evidence="7" id="KW-0833">Ubl conjugation pathway</keyword>
<dbReference type="PROSITE" id="PS51015">
    <property type="entry name" value="YDG"/>
    <property type="match status" value="1"/>
</dbReference>
<keyword evidence="5" id="KW-0479">Metal-binding</keyword>
<dbReference type="PROSITE" id="PS50016">
    <property type="entry name" value="ZF_PHD_2"/>
    <property type="match status" value="1"/>
</dbReference>
<dbReference type="Proteomes" id="UP000762676">
    <property type="component" value="Unassembled WGS sequence"/>
</dbReference>
<feature type="domain" description="RING-type" evidence="17">
    <location>
        <begin position="375"/>
        <end position="421"/>
    </location>
</feature>
<dbReference type="InterPro" id="IPR011011">
    <property type="entry name" value="Znf_FYVE_PHD"/>
</dbReference>
<dbReference type="GO" id="GO:0016567">
    <property type="term" value="P:protein ubiquitination"/>
    <property type="evidence" value="ECO:0007669"/>
    <property type="project" value="TreeGrafter"/>
</dbReference>
<dbReference type="AlphaFoldDB" id="A0AAV4H132"/>
<dbReference type="SUPFAM" id="SSF57903">
    <property type="entry name" value="FYVE/PHD zinc finger"/>
    <property type="match status" value="1"/>
</dbReference>
<feature type="region of interest" description="Disordered" evidence="14">
    <location>
        <begin position="181"/>
        <end position="213"/>
    </location>
</feature>
<keyword evidence="6 12" id="KW-0863">Zinc-finger</keyword>
<dbReference type="Gene3D" id="3.10.20.90">
    <property type="entry name" value="Phosphatidylinositol 3-kinase Catalytic Subunit, Chain A, domain 1"/>
    <property type="match status" value="1"/>
</dbReference>
<evidence type="ECO:0000256" key="1">
    <source>
        <dbReference type="ARBA" id="ARBA00000900"/>
    </source>
</evidence>
<comment type="subcellular location">
    <subcellularLocation>
        <location evidence="13">Nucleus</location>
    </subcellularLocation>
</comment>
<dbReference type="Gene3D" id="3.30.40.10">
    <property type="entry name" value="Zinc/RING finger domain, C3HC4 (zinc finger)"/>
    <property type="match status" value="1"/>
</dbReference>
<dbReference type="InterPro" id="IPR017907">
    <property type="entry name" value="Znf_RING_CS"/>
</dbReference>
<dbReference type="FunFam" id="3.30.40.10:FF:000066">
    <property type="entry name" value="E3 ubiquitin-protein ligase UHRF2 isoform X1"/>
    <property type="match status" value="1"/>
</dbReference>
<evidence type="ECO:0000256" key="5">
    <source>
        <dbReference type="ARBA" id="ARBA00022723"/>
    </source>
</evidence>
<feature type="compositionally biased region" description="Low complexity" evidence="14">
    <location>
        <begin position="699"/>
        <end position="708"/>
    </location>
</feature>
<protein>
    <recommendedName>
        <fullName evidence="3">RING-type E3 ubiquitin transferase</fullName>
        <ecNumber evidence="3">2.3.2.27</ecNumber>
    </recommendedName>
</protein>
<evidence type="ECO:0000259" key="18">
    <source>
        <dbReference type="PROSITE" id="PS51015"/>
    </source>
</evidence>
<dbReference type="InterPro" id="IPR003105">
    <property type="entry name" value="SRA_YDG"/>
</dbReference>
<feature type="domain" description="YDG" evidence="18">
    <location>
        <begin position="476"/>
        <end position="639"/>
    </location>
</feature>
<evidence type="ECO:0000256" key="4">
    <source>
        <dbReference type="ARBA" id="ARBA00022679"/>
    </source>
</evidence>
<keyword evidence="10 13" id="KW-0539">Nucleus</keyword>
<dbReference type="InterPro" id="IPR000626">
    <property type="entry name" value="Ubiquitin-like_dom"/>
</dbReference>
<organism evidence="19 20">
    <name type="scientific">Elysia marginata</name>
    <dbReference type="NCBI Taxonomy" id="1093978"/>
    <lineage>
        <taxon>Eukaryota</taxon>
        <taxon>Metazoa</taxon>
        <taxon>Spiralia</taxon>
        <taxon>Lophotrochozoa</taxon>
        <taxon>Mollusca</taxon>
        <taxon>Gastropoda</taxon>
        <taxon>Heterobranchia</taxon>
        <taxon>Euthyneura</taxon>
        <taxon>Panpulmonata</taxon>
        <taxon>Sacoglossa</taxon>
        <taxon>Placobranchoidea</taxon>
        <taxon>Plakobranchidae</taxon>
        <taxon>Elysia</taxon>
    </lineage>
</organism>
<dbReference type="PROSITE" id="PS00518">
    <property type="entry name" value="ZF_RING_1"/>
    <property type="match status" value="1"/>
</dbReference>
<dbReference type="CDD" id="cd01797">
    <property type="entry name" value="Ubl_UHRF"/>
    <property type="match status" value="1"/>
</dbReference>
<keyword evidence="9" id="KW-0238">DNA-binding</keyword>
<dbReference type="InterPro" id="IPR013083">
    <property type="entry name" value="Znf_RING/FYVE/PHD"/>
</dbReference>
<keyword evidence="11" id="KW-0131">Cell cycle</keyword>
<dbReference type="GO" id="GO:0003677">
    <property type="term" value="F:DNA binding"/>
    <property type="evidence" value="ECO:0007669"/>
    <property type="project" value="UniProtKB-KW"/>
</dbReference>
<dbReference type="EMBL" id="BMAT01005360">
    <property type="protein sequence ID" value="GFR91732.1"/>
    <property type="molecule type" value="Genomic_DNA"/>
</dbReference>
<name>A0AAV4H132_9GAST</name>
<dbReference type="InterPro" id="IPR021991">
    <property type="entry name" value="TTD_dom"/>
</dbReference>